<name>A0A220U1L5_9BACI</name>
<reference evidence="3 4" key="1">
    <citation type="submission" date="2017-07" db="EMBL/GenBank/DDBJ databases">
        <title>Virgibacillus sp. LM2416.</title>
        <authorList>
            <person name="Tak E.J."/>
            <person name="Bae J.-W."/>
        </authorList>
    </citation>
    <scope>NUCLEOTIDE SEQUENCE [LARGE SCALE GENOMIC DNA]</scope>
    <source>
        <strain evidence="3 4">LM2416</strain>
    </source>
</reference>
<keyword evidence="3" id="KW-0808">Transferase</keyword>
<dbReference type="Proteomes" id="UP000198312">
    <property type="component" value="Chromosome"/>
</dbReference>
<evidence type="ECO:0000256" key="1">
    <source>
        <dbReference type="ARBA" id="ARBA00009199"/>
    </source>
</evidence>
<dbReference type="AlphaFoldDB" id="A0A220U1L5"/>
<gene>
    <name evidence="3" type="ORF">CFK37_07235</name>
</gene>
<dbReference type="Gene3D" id="3.90.1300.10">
    <property type="entry name" value="Amidase signature (AS) domain"/>
    <property type="match status" value="1"/>
</dbReference>
<dbReference type="OrthoDB" id="9811471at2"/>
<sequence>MAEQYTAIDLVKRIKSKSISPVEVMNHYMNEIDKHNDQVNAFVTMNPHSMEEAKQAEQDVQQGKQLGPLHGVPVGIKDLTPTKGIKTSFGTKVFADHVPDRDATIVKRLKAAGAIIMGKTNTPDFGHKGTTDNLLFGATKNPWNLEKTAGGSSGGSAAAVAAGMVPFAEGSDGGGSIRIPASFCGVYGFKPSYGRIPMDNSLANAFGSNNPFVNHGSLSRTVRDAALFVDVTQGPSTTDPFSLPRFDEELLEQLEGSLQGVKIAYTKDFGMYTVDKEVLHIVDQQVERLRELGAEVEEISMDFDMTLHQFLGFFKNTWYASASAGGSAMLRDYPELLTPSYHTMIERGYDVSTSEYIGYQQKRTAVWRELQRHFERFDLIMSPSLSVPAFDYQLLGPEEIEGKKIEADSDWMMTHIYNMTGLPAASIPAGFTKSGLPIGMQLAGNRFNDGLVLRASLAYEKLIEGFPVIK</sequence>
<evidence type="ECO:0000259" key="2">
    <source>
        <dbReference type="Pfam" id="PF01425"/>
    </source>
</evidence>
<dbReference type="InterPro" id="IPR036928">
    <property type="entry name" value="AS_sf"/>
</dbReference>
<proteinExistence type="inferred from homology"/>
<accession>A0A220U1L5</accession>
<dbReference type="SUPFAM" id="SSF75304">
    <property type="entry name" value="Amidase signature (AS) enzymes"/>
    <property type="match status" value="1"/>
</dbReference>
<dbReference type="PANTHER" id="PTHR11895">
    <property type="entry name" value="TRANSAMIDASE"/>
    <property type="match status" value="1"/>
</dbReference>
<dbReference type="PROSITE" id="PS00571">
    <property type="entry name" value="AMIDASES"/>
    <property type="match status" value="1"/>
</dbReference>
<dbReference type="PANTHER" id="PTHR11895:SF7">
    <property type="entry name" value="GLUTAMYL-TRNA(GLN) AMIDOTRANSFERASE SUBUNIT A, MITOCHONDRIAL"/>
    <property type="match status" value="1"/>
</dbReference>
<comment type="similarity">
    <text evidence="1">Belongs to the amidase family.</text>
</comment>
<dbReference type="EMBL" id="CP022315">
    <property type="protein sequence ID" value="ASK61967.1"/>
    <property type="molecule type" value="Genomic_DNA"/>
</dbReference>
<dbReference type="GO" id="GO:0016740">
    <property type="term" value="F:transferase activity"/>
    <property type="evidence" value="ECO:0007669"/>
    <property type="project" value="UniProtKB-KW"/>
</dbReference>
<organism evidence="3 4">
    <name type="scientific">Virgibacillus phasianinus</name>
    <dbReference type="NCBI Taxonomy" id="2017483"/>
    <lineage>
        <taxon>Bacteria</taxon>
        <taxon>Bacillati</taxon>
        <taxon>Bacillota</taxon>
        <taxon>Bacilli</taxon>
        <taxon>Bacillales</taxon>
        <taxon>Bacillaceae</taxon>
        <taxon>Virgibacillus</taxon>
    </lineage>
</organism>
<dbReference type="RefSeq" id="WP_089061227.1">
    <property type="nucleotide sequence ID" value="NZ_CP022315.1"/>
</dbReference>
<protein>
    <submittedName>
        <fullName evidence="3">Glutamyl-tRNA amidotransferase</fullName>
    </submittedName>
</protein>
<dbReference type="InterPro" id="IPR000120">
    <property type="entry name" value="Amidase"/>
</dbReference>
<keyword evidence="4" id="KW-1185">Reference proteome</keyword>
<dbReference type="InterPro" id="IPR020556">
    <property type="entry name" value="Amidase_CS"/>
</dbReference>
<dbReference type="Pfam" id="PF01425">
    <property type="entry name" value="Amidase"/>
    <property type="match status" value="1"/>
</dbReference>
<evidence type="ECO:0000313" key="4">
    <source>
        <dbReference type="Proteomes" id="UP000198312"/>
    </source>
</evidence>
<feature type="domain" description="Amidase" evidence="2">
    <location>
        <begin position="23"/>
        <end position="453"/>
    </location>
</feature>
<dbReference type="InterPro" id="IPR023631">
    <property type="entry name" value="Amidase_dom"/>
</dbReference>
<dbReference type="KEGG" id="vil:CFK37_07235"/>
<evidence type="ECO:0000313" key="3">
    <source>
        <dbReference type="EMBL" id="ASK61967.1"/>
    </source>
</evidence>